<comment type="similarity">
    <text evidence="1">Belongs to the peptidase S33 family. ABHD4/ABHD5 subfamily.</text>
</comment>
<dbReference type="SUPFAM" id="SSF53474">
    <property type="entry name" value="alpha/beta-Hydrolases"/>
    <property type="match status" value="1"/>
</dbReference>
<gene>
    <name evidence="3" type="ORF">PPERSA_05670</name>
</gene>
<accession>A0A0V0QMX2</accession>
<evidence type="ECO:0000313" key="3">
    <source>
        <dbReference type="EMBL" id="KRX03312.1"/>
    </source>
</evidence>
<dbReference type="GO" id="GO:0055088">
    <property type="term" value="P:lipid homeostasis"/>
    <property type="evidence" value="ECO:0007669"/>
    <property type="project" value="TreeGrafter"/>
</dbReference>
<dbReference type="PANTHER" id="PTHR42886:SF29">
    <property type="entry name" value="PUMMELIG, ISOFORM A"/>
    <property type="match status" value="1"/>
</dbReference>
<dbReference type="EMBL" id="LDAU01000135">
    <property type="protein sequence ID" value="KRX03312.1"/>
    <property type="molecule type" value="Genomic_DNA"/>
</dbReference>
<proteinExistence type="inferred from homology"/>
<sequence>MELEIMKHSNLDIKKHIVFENIFLNELNTEWIHTQILQCQDQDKSTCNKNYPKDVPYVLIHGYGHSSVCFYQIVEQLSKHRQVYCIDLPGMGLSSRPQFLPEQPEEVIQFFNQYIEKWRIKLGLQKIILIGHSIGGYFAANYAIHKRDCIQNLHLISPIGCTTYSMEQNENFEKIKVQSMGFFGKFLYKYFLKPGWKNKETIESLMNKWYMPKQYFLNKYTTNRLKLSGNIKDAYKKYLDKMYSLKISTQQCLHKLFMFPKLAPFISLESELPQKYKNKAVHFYFGDNDWMNQKGAQHIINEKKIKGTFSTISKAGHNIQFDNGKDLVEKILYNDILTFQQIQKQKDHK</sequence>
<dbReference type="AlphaFoldDB" id="A0A0V0QMX2"/>
<evidence type="ECO:0000259" key="2">
    <source>
        <dbReference type="Pfam" id="PF00561"/>
    </source>
</evidence>
<dbReference type="GO" id="GO:0052689">
    <property type="term" value="F:carboxylic ester hydrolase activity"/>
    <property type="evidence" value="ECO:0007669"/>
    <property type="project" value="TreeGrafter"/>
</dbReference>
<dbReference type="InterPro" id="IPR029058">
    <property type="entry name" value="AB_hydrolase_fold"/>
</dbReference>
<dbReference type="GO" id="GO:0006654">
    <property type="term" value="P:phosphatidic acid biosynthetic process"/>
    <property type="evidence" value="ECO:0007669"/>
    <property type="project" value="TreeGrafter"/>
</dbReference>
<reference evidence="3 4" key="1">
    <citation type="journal article" date="2015" name="Sci. Rep.">
        <title>Genome of the facultative scuticociliatosis pathogen Pseudocohnilembus persalinus provides insight into its virulence through horizontal gene transfer.</title>
        <authorList>
            <person name="Xiong J."/>
            <person name="Wang G."/>
            <person name="Cheng J."/>
            <person name="Tian M."/>
            <person name="Pan X."/>
            <person name="Warren A."/>
            <person name="Jiang C."/>
            <person name="Yuan D."/>
            <person name="Miao W."/>
        </authorList>
    </citation>
    <scope>NUCLEOTIDE SEQUENCE [LARGE SCALE GENOMIC DNA]</scope>
    <source>
        <strain evidence="3">36N120E</strain>
    </source>
</reference>
<comment type="caution">
    <text evidence="3">The sequence shown here is derived from an EMBL/GenBank/DDBJ whole genome shotgun (WGS) entry which is preliminary data.</text>
</comment>
<dbReference type="Gene3D" id="3.40.50.1820">
    <property type="entry name" value="alpha/beta hydrolase"/>
    <property type="match status" value="1"/>
</dbReference>
<dbReference type="Proteomes" id="UP000054937">
    <property type="component" value="Unassembled WGS sequence"/>
</dbReference>
<dbReference type="OrthoDB" id="430332at2759"/>
<name>A0A0V0QMX2_PSEPJ</name>
<dbReference type="GO" id="GO:0042171">
    <property type="term" value="F:lysophosphatidic acid acyltransferase activity"/>
    <property type="evidence" value="ECO:0007669"/>
    <property type="project" value="TreeGrafter"/>
</dbReference>
<dbReference type="InterPro" id="IPR000073">
    <property type="entry name" value="AB_hydrolase_1"/>
</dbReference>
<dbReference type="PANTHER" id="PTHR42886">
    <property type="entry name" value="RE40534P-RELATED"/>
    <property type="match status" value="1"/>
</dbReference>
<keyword evidence="4" id="KW-1185">Reference proteome</keyword>
<dbReference type="InParanoid" id="A0A0V0QMX2"/>
<evidence type="ECO:0000313" key="4">
    <source>
        <dbReference type="Proteomes" id="UP000054937"/>
    </source>
</evidence>
<dbReference type="OMA" id="ARDPIMD"/>
<feature type="domain" description="AB hydrolase-1" evidence="2">
    <location>
        <begin position="58"/>
        <end position="323"/>
    </location>
</feature>
<evidence type="ECO:0000256" key="1">
    <source>
        <dbReference type="ARBA" id="ARBA00038097"/>
    </source>
</evidence>
<protein>
    <recommendedName>
        <fullName evidence="2">AB hydrolase-1 domain-containing protein</fullName>
    </recommendedName>
</protein>
<organism evidence="3 4">
    <name type="scientific">Pseudocohnilembus persalinus</name>
    <name type="common">Ciliate</name>
    <dbReference type="NCBI Taxonomy" id="266149"/>
    <lineage>
        <taxon>Eukaryota</taxon>
        <taxon>Sar</taxon>
        <taxon>Alveolata</taxon>
        <taxon>Ciliophora</taxon>
        <taxon>Intramacronucleata</taxon>
        <taxon>Oligohymenophorea</taxon>
        <taxon>Scuticociliatia</taxon>
        <taxon>Philasterida</taxon>
        <taxon>Pseudocohnilembidae</taxon>
        <taxon>Pseudocohnilembus</taxon>
    </lineage>
</organism>
<dbReference type="Pfam" id="PF00561">
    <property type="entry name" value="Abhydrolase_1"/>
    <property type="match status" value="1"/>
</dbReference>